<name>D9PKJ7_9ZZZZ</name>
<dbReference type="EC" id="3.5.1.-" evidence="2"/>
<dbReference type="GO" id="GO:0016811">
    <property type="term" value="F:hydrolase activity, acting on carbon-nitrogen (but not peptide) bonds, in linear amides"/>
    <property type="evidence" value="ECO:0007669"/>
    <property type="project" value="InterPro"/>
</dbReference>
<proteinExistence type="inferred from homology"/>
<protein>
    <submittedName>
        <fullName evidence="2">Peptidase S45, penicillin amidase</fullName>
        <ecNumber evidence="2">3.5.1.-</ecNumber>
    </submittedName>
</protein>
<evidence type="ECO:0000313" key="2">
    <source>
        <dbReference type="EMBL" id="EFK95918.1"/>
    </source>
</evidence>
<organism evidence="2">
    <name type="scientific">sediment metagenome</name>
    <dbReference type="NCBI Taxonomy" id="749907"/>
    <lineage>
        <taxon>unclassified sequences</taxon>
        <taxon>metagenomes</taxon>
        <taxon>ecological metagenomes</taxon>
    </lineage>
</organism>
<accession>D9PKJ7</accession>
<feature type="non-terminal residue" evidence="2">
    <location>
        <position position="87"/>
    </location>
</feature>
<evidence type="ECO:0000256" key="1">
    <source>
        <dbReference type="ARBA" id="ARBA00006586"/>
    </source>
</evidence>
<dbReference type="Gene3D" id="1.10.439.10">
    <property type="entry name" value="Penicillin Amidohydrolase, domain 1"/>
    <property type="match status" value="1"/>
</dbReference>
<dbReference type="InterPro" id="IPR002692">
    <property type="entry name" value="S45"/>
</dbReference>
<comment type="similarity">
    <text evidence="1">Belongs to the peptidase S45 family.</text>
</comment>
<dbReference type="SUPFAM" id="SSF56235">
    <property type="entry name" value="N-terminal nucleophile aminohydrolases (Ntn hydrolases)"/>
    <property type="match status" value="1"/>
</dbReference>
<dbReference type="PANTHER" id="PTHR34218">
    <property type="entry name" value="PEPTIDASE S45 PENICILLIN AMIDASE"/>
    <property type="match status" value="1"/>
</dbReference>
<dbReference type="GO" id="GO:0017000">
    <property type="term" value="P:antibiotic biosynthetic process"/>
    <property type="evidence" value="ECO:0007669"/>
    <property type="project" value="InterPro"/>
</dbReference>
<dbReference type="Pfam" id="PF01804">
    <property type="entry name" value="Penicil_amidase"/>
    <property type="match status" value="1"/>
</dbReference>
<sequence length="87" mass="9638">MLAAYAQGVNAYRERAAGRLPVEYRIAGFEPAPWGPEDSLVIGAFMAWTLSYNLRGELTFLRLAARVGPERARELFPPDPELPPPPV</sequence>
<dbReference type="EMBL" id="ADZX01000618">
    <property type="protein sequence ID" value="EFK95918.1"/>
    <property type="molecule type" value="Genomic_DNA"/>
</dbReference>
<dbReference type="InterPro" id="IPR029055">
    <property type="entry name" value="Ntn_hydrolases_N"/>
</dbReference>
<gene>
    <name evidence="2" type="ORF">LDC_2066</name>
</gene>
<keyword evidence="2" id="KW-0378">Hydrolase</keyword>
<dbReference type="PANTHER" id="PTHR34218:SF4">
    <property type="entry name" value="ACYL-HOMOSERINE LACTONE ACYLASE QUIP"/>
    <property type="match status" value="1"/>
</dbReference>
<reference evidence="2" key="2">
    <citation type="journal article" date="2011" name="Microb. Ecol.">
        <title>Taxonomic and Functional Metagenomic Profiling of the Microbial Community in the Anoxic Sediment of a Sub-saline Shallow Lake (Laguna de Carrizo, Central Spain).</title>
        <authorList>
            <person name="Ferrer M."/>
            <person name="Guazzaroni M.E."/>
            <person name="Richter M."/>
            <person name="Garcia-Salamanca A."/>
            <person name="Yarza P."/>
            <person name="Suarez-Suarez A."/>
            <person name="Solano J."/>
            <person name="Alcaide M."/>
            <person name="van Dillewijn P."/>
            <person name="Molina-Henares M.A."/>
            <person name="Lopez-Cortes N."/>
            <person name="Al-Ramahi Y."/>
            <person name="Guerrero C."/>
            <person name="Acosta A."/>
            <person name="de Eugenio L.I."/>
            <person name="Martinez V."/>
            <person name="Marques S."/>
            <person name="Rojo F."/>
            <person name="Santero E."/>
            <person name="Genilloud O."/>
            <person name="Perez-Perez J."/>
            <person name="Rossello-Mora R."/>
            <person name="Ramos J.L."/>
        </authorList>
    </citation>
    <scope>NUCLEOTIDE SEQUENCE</scope>
</reference>
<reference evidence="2" key="1">
    <citation type="submission" date="2010-07" db="EMBL/GenBank/DDBJ databases">
        <authorList>
            <consortium name="CONSOLIDER consortium CSD2007-00005"/>
            <person name="Guazzaroni M.-E."/>
            <person name="Richter M."/>
            <person name="Garcia-Salamanca A."/>
            <person name="Yarza P."/>
            <person name="Ferrer M."/>
        </authorList>
    </citation>
    <scope>NUCLEOTIDE SEQUENCE</scope>
</reference>
<dbReference type="InterPro" id="IPR023343">
    <property type="entry name" value="Penicillin_amidase_dom1"/>
</dbReference>
<comment type="caution">
    <text evidence="2">The sequence shown here is derived from an EMBL/GenBank/DDBJ whole genome shotgun (WGS) entry which is preliminary data.</text>
</comment>
<dbReference type="AlphaFoldDB" id="D9PKJ7"/>